<sequence>MLQERIFQISQEKEFEALSVDIFRFQFDNNNIYRQFCKLIGRTPQNIDSYTEIPFLPIEFFKSKKLISGVQPPQITFTSSGTTGMATSKHYVTDIRLYEESSLKAFKNFYGDPSEYIFLALLPSYLERKGSSLVYMADSLIKSSNNPESGFYLNNLEELASKLQTLDIEGKKLFLIGVSFALLDLIEKKNFELKNAIVMETGGMKGRRREMIREELHSRLKKGFGVNRIHSEYGMTELLSQAYSKGNGIFVCPPWMKILIRDPEDALSYQENGKTGGINVIDLANINSCSFIATQDLGRKKNNEVEILGRFDNSDIRGCNLLLL</sequence>
<reference evidence="2" key="1">
    <citation type="submission" date="2022-06" db="EMBL/GenBank/DDBJ databases">
        <title>Gramella sediminis sp. nov., isolated from deep-sea sediment of the Indian Ocean.</title>
        <authorList>
            <person name="Yang L."/>
        </authorList>
    </citation>
    <scope>NUCLEOTIDE SEQUENCE</scope>
    <source>
        <strain evidence="2">HMD3159</strain>
    </source>
</reference>
<comment type="caution">
    <text evidence="2">The sequence shown here is derived from an EMBL/GenBank/DDBJ whole genome shotgun (WGS) entry which is preliminary data.</text>
</comment>
<evidence type="ECO:0000313" key="3">
    <source>
        <dbReference type="Proteomes" id="UP001155077"/>
    </source>
</evidence>
<name>A0ABT0YZ11_9FLAO</name>
<dbReference type="RefSeq" id="WP_252111111.1">
    <property type="nucleotide sequence ID" value="NZ_JAMSCK010000002.1"/>
</dbReference>
<accession>A0ABT0YZ11</accession>
<keyword evidence="3" id="KW-1185">Reference proteome</keyword>
<keyword evidence="2" id="KW-0808">Transferase</keyword>
<gene>
    <name evidence="2" type="ORF">NE848_04935</name>
</gene>
<organism evidence="2 3">
    <name type="scientific">Gramella jeungdoensis</name>
    <dbReference type="NCBI Taxonomy" id="708091"/>
    <lineage>
        <taxon>Bacteria</taxon>
        <taxon>Pseudomonadati</taxon>
        <taxon>Bacteroidota</taxon>
        <taxon>Flavobacteriia</taxon>
        <taxon>Flavobacteriales</taxon>
        <taxon>Flavobacteriaceae</taxon>
        <taxon>Christiangramia</taxon>
    </lineage>
</organism>
<dbReference type="Pfam" id="PF04443">
    <property type="entry name" value="LuxE"/>
    <property type="match status" value="1"/>
</dbReference>
<dbReference type="EMBL" id="JAMSCK010000002">
    <property type="protein sequence ID" value="MCM8568711.1"/>
    <property type="molecule type" value="Genomic_DNA"/>
</dbReference>
<protein>
    <submittedName>
        <fullName evidence="2">Acyl transferase</fullName>
    </submittedName>
</protein>
<proteinExistence type="predicted"/>
<evidence type="ECO:0000313" key="2">
    <source>
        <dbReference type="EMBL" id="MCM8568711.1"/>
    </source>
</evidence>
<dbReference type="InterPro" id="IPR007534">
    <property type="entry name" value="LuxE"/>
</dbReference>
<dbReference type="InterPro" id="IPR042099">
    <property type="entry name" value="ANL_N_sf"/>
</dbReference>
<evidence type="ECO:0000259" key="1">
    <source>
        <dbReference type="Pfam" id="PF04443"/>
    </source>
</evidence>
<dbReference type="GO" id="GO:0016740">
    <property type="term" value="F:transferase activity"/>
    <property type="evidence" value="ECO:0007669"/>
    <property type="project" value="UniProtKB-KW"/>
</dbReference>
<dbReference type="Proteomes" id="UP001155077">
    <property type="component" value="Unassembled WGS sequence"/>
</dbReference>
<feature type="domain" description="Acyl-protein synthetase LuxE" evidence="1">
    <location>
        <begin position="11"/>
        <end position="87"/>
    </location>
</feature>
<dbReference type="Gene3D" id="3.40.50.12780">
    <property type="entry name" value="N-terminal domain of ligase-like"/>
    <property type="match status" value="1"/>
</dbReference>